<dbReference type="PANTHER" id="PTHR23506">
    <property type="entry name" value="GH10249P"/>
    <property type="match status" value="1"/>
</dbReference>
<feature type="transmembrane region" description="Helical" evidence="9">
    <location>
        <begin position="80"/>
        <end position="98"/>
    </location>
</feature>
<sequence>MTRDPSQDRDAVRALVAVAFTIFLDLVGFGIILPVLPYFTEAMGASAAEVALLATTFSIAQLAFSPVLGRLSDRFGRRPVLLISIAGSVVSAALLWRADTLAMVFTSRAIAGMSKANLSTAHAYVADLVTPENRAKIMGRLSAAASLGLVAGPAIGALLAVDRMPTLPFLVTAILSAVNLLLVAWWVPEIPAARRRGSPARAPSTAGPRLPSTADSRLARTPSDRTPSDTTTTTLAWLLVAGFLFFFGYTGIQATFALFTKRLFGWGSWETGWVLMLMGASMALAQGLAIGRIVTRFGEASAAALGFAIFLAGAACLGFSALQGSLGALLAGSVVLVVGAGVLQTCLTALVASLARAESRGLLLGFRDAAGAFGRIFGPMIAGFTFEHLGITWPSLLAGASALLALLIVLGLGDRTRLPAPQRARNT</sequence>
<dbReference type="PROSITE" id="PS50850">
    <property type="entry name" value="MFS"/>
    <property type="match status" value="1"/>
</dbReference>
<dbReference type="InterPro" id="IPR001958">
    <property type="entry name" value="Tet-R_TetA/multi-R_MdtG-like"/>
</dbReference>
<organism evidence="11 12">
    <name type="scientific">Chondromyces crocatus</name>
    <dbReference type="NCBI Taxonomy" id="52"/>
    <lineage>
        <taxon>Bacteria</taxon>
        <taxon>Pseudomonadati</taxon>
        <taxon>Myxococcota</taxon>
        <taxon>Polyangia</taxon>
        <taxon>Polyangiales</taxon>
        <taxon>Polyangiaceae</taxon>
        <taxon>Chondromyces</taxon>
    </lineage>
</organism>
<evidence type="ECO:0000256" key="8">
    <source>
        <dbReference type="SAM" id="MobiDB-lite"/>
    </source>
</evidence>
<feature type="transmembrane region" description="Helical" evidence="9">
    <location>
        <begin position="12"/>
        <end position="36"/>
    </location>
</feature>
<feature type="transmembrane region" description="Helical" evidence="9">
    <location>
        <begin position="271"/>
        <end position="290"/>
    </location>
</feature>
<evidence type="ECO:0000256" key="7">
    <source>
        <dbReference type="ARBA" id="ARBA00023136"/>
    </source>
</evidence>
<name>A0A0K1EBE3_CHOCO</name>
<dbReference type="GO" id="GO:0022857">
    <property type="term" value="F:transmembrane transporter activity"/>
    <property type="evidence" value="ECO:0007669"/>
    <property type="project" value="InterPro"/>
</dbReference>
<dbReference type="OrthoDB" id="9812221at2"/>
<dbReference type="Pfam" id="PF07690">
    <property type="entry name" value="MFS_1"/>
    <property type="match status" value="1"/>
</dbReference>
<evidence type="ECO:0000256" key="3">
    <source>
        <dbReference type="ARBA" id="ARBA00007520"/>
    </source>
</evidence>
<dbReference type="InterPro" id="IPR036259">
    <property type="entry name" value="MFS_trans_sf"/>
</dbReference>
<dbReference type="Gene3D" id="1.20.1250.20">
    <property type="entry name" value="MFS general substrate transporter like domains"/>
    <property type="match status" value="1"/>
</dbReference>
<feature type="transmembrane region" description="Helical" evidence="9">
    <location>
        <begin position="42"/>
        <end position="68"/>
    </location>
</feature>
<dbReference type="PRINTS" id="PR01035">
    <property type="entry name" value="TCRTETA"/>
</dbReference>
<feature type="domain" description="Major facilitator superfamily (MFS) profile" evidence="10">
    <location>
        <begin position="14"/>
        <end position="417"/>
    </location>
</feature>
<dbReference type="CDD" id="cd17330">
    <property type="entry name" value="MFS_SLC46_TetA_like"/>
    <property type="match status" value="1"/>
</dbReference>
<reference evidence="11 12" key="1">
    <citation type="submission" date="2015-07" db="EMBL/GenBank/DDBJ databases">
        <title>Genome analysis of myxobacterium Chondromyces crocatus Cm c5 reveals a high potential for natural compound synthesis and the genetic basis for the loss of fruiting body formation.</title>
        <authorList>
            <person name="Zaburannyi N."/>
            <person name="Bunk B."/>
            <person name="Maier J."/>
            <person name="Overmann J."/>
            <person name="Mueller R."/>
        </authorList>
    </citation>
    <scope>NUCLEOTIDE SEQUENCE [LARGE SCALE GENOMIC DNA]</scope>
    <source>
        <strain evidence="11 12">Cm c5</strain>
    </source>
</reference>
<keyword evidence="6 9" id="KW-1133">Transmembrane helix</keyword>
<evidence type="ECO:0000256" key="2">
    <source>
        <dbReference type="ARBA" id="ARBA00004141"/>
    </source>
</evidence>
<evidence type="ECO:0000256" key="9">
    <source>
        <dbReference type="SAM" id="Phobius"/>
    </source>
</evidence>
<evidence type="ECO:0000256" key="6">
    <source>
        <dbReference type="ARBA" id="ARBA00022989"/>
    </source>
</evidence>
<dbReference type="KEGG" id="ccro:CMC5_023440"/>
<proteinExistence type="inferred from homology"/>
<feature type="transmembrane region" description="Helical" evidence="9">
    <location>
        <begin position="141"/>
        <end position="161"/>
    </location>
</feature>
<feature type="transmembrane region" description="Helical" evidence="9">
    <location>
        <begin position="391"/>
        <end position="413"/>
    </location>
</feature>
<protein>
    <submittedName>
        <fullName evidence="11">Tetracycline resistance MFS efflux pump</fullName>
    </submittedName>
</protein>
<feature type="transmembrane region" description="Helical" evidence="9">
    <location>
        <begin position="302"/>
        <end position="322"/>
    </location>
</feature>
<feature type="transmembrane region" description="Helical" evidence="9">
    <location>
        <begin position="364"/>
        <end position="385"/>
    </location>
</feature>
<dbReference type="RefSeq" id="WP_050430469.1">
    <property type="nucleotide sequence ID" value="NZ_CP012159.1"/>
</dbReference>
<keyword evidence="4" id="KW-0813">Transport</keyword>
<dbReference type="PANTHER" id="PTHR23506:SF23">
    <property type="entry name" value="GH10249P"/>
    <property type="match status" value="1"/>
</dbReference>
<dbReference type="STRING" id="52.CMC5_023440"/>
<evidence type="ECO:0000259" key="10">
    <source>
        <dbReference type="PROSITE" id="PS50850"/>
    </source>
</evidence>
<feature type="transmembrane region" description="Helical" evidence="9">
    <location>
        <begin position="328"/>
        <end position="352"/>
    </location>
</feature>
<evidence type="ECO:0000256" key="4">
    <source>
        <dbReference type="ARBA" id="ARBA00022448"/>
    </source>
</evidence>
<feature type="transmembrane region" description="Helical" evidence="9">
    <location>
        <begin position="235"/>
        <end position="259"/>
    </location>
</feature>
<dbReference type="GO" id="GO:0016020">
    <property type="term" value="C:membrane"/>
    <property type="evidence" value="ECO:0007669"/>
    <property type="project" value="UniProtKB-SubCell"/>
</dbReference>
<dbReference type="InterPro" id="IPR050930">
    <property type="entry name" value="MFS_Vesicular_Transporter"/>
</dbReference>
<dbReference type="SUPFAM" id="SSF103473">
    <property type="entry name" value="MFS general substrate transporter"/>
    <property type="match status" value="1"/>
</dbReference>
<dbReference type="Proteomes" id="UP000067626">
    <property type="component" value="Chromosome"/>
</dbReference>
<dbReference type="InterPro" id="IPR011701">
    <property type="entry name" value="MFS"/>
</dbReference>
<dbReference type="InterPro" id="IPR005829">
    <property type="entry name" value="Sugar_transporter_CS"/>
</dbReference>
<evidence type="ECO:0000256" key="1">
    <source>
        <dbReference type="ARBA" id="ARBA00003279"/>
    </source>
</evidence>
<evidence type="ECO:0000313" key="11">
    <source>
        <dbReference type="EMBL" id="AKT38201.1"/>
    </source>
</evidence>
<gene>
    <name evidence="11" type="ORF">CMC5_023440</name>
</gene>
<keyword evidence="7 9" id="KW-0472">Membrane</keyword>
<dbReference type="InterPro" id="IPR020846">
    <property type="entry name" value="MFS_dom"/>
</dbReference>
<feature type="region of interest" description="Disordered" evidence="8">
    <location>
        <begin position="196"/>
        <end position="230"/>
    </location>
</feature>
<accession>A0A0K1EBE3</accession>
<keyword evidence="12" id="KW-1185">Reference proteome</keyword>
<evidence type="ECO:0000313" key="12">
    <source>
        <dbReference type="Proteomes" id="UP000067626"/>
    </source>
</evidence>
<comment type="function">
    <text evidence="1">Resistance to tetracycline by an active tetracycline efflux. This is an energy-dependent process that decreases the accumulation of the antibiotic in whole cells. This protein functions as a metal-tetracycline/H(+) antiporter.</text>
</comment>
<evidence type="ECO:0000256" key="5">
    <source>
        <dbReference type="ARBA" id="ARBA00022692"/>
    </source>
</evidence>
<keyword evidence="5 9" id="KW-0812">Transmembrane</keyword>
<dbReference type="PROSITE" id="PS00216">
    <property type="entry name" value="SUGAR_TRANSPORT_1"/>
    <property type="match status" value="1"/>
</dbReference>
<dbReference type="AlphaFoldDB" id="A0A0K1EBE3"/>
<comment type="similarity">
    <text evidence="3">Belongs to the major facilitator superfamily. TCR/Tet family.</text>
</comment>
<comment type="subcellular location">
    <subcellularLocation>
        <location evidence="2">Membrane</location>
        <topology evidence="2">Multi-pass membrane protein</topology>
    </subcellularLocation>
</comment>
<dbReference type="EMBL" id="CP012159">
    <property type="protein sequence ID" value="AKT38201.1"/>
    <property type="molecule type" value="Genomic_DNA"/>
</dbReference>
<feature type="transmembrane region" description="Helical" evidence="9">
    <location>
        <begin position="167"/>
        <end position="187"/>
    </location>
</feature>